<proteinExistence type="inferred from homology"/>
<dbReference type="InterPro" id="IPR022770">
    <property type="entry name" value="IucA/IucC-like_C"/>
</dbReference>
<evidence type="ECO:0000313" key="4">
    <source>
        <dbReference type="EMBL" id="SCU76332.1"/>
    </source>
</evidence>
<feature type="domain" description="Aerobactin siderophore biosynthesis IucA/IucC N-terminal" evidence="2">
    <location>
        <begin position="186"/>
        <end position="399"/>
    </location>
</feature>
<feature type="domain" description="Aerobactin siderophore biosynthesis IucA/IucC-like C-terminal" evidence="3">
    <location>
        <begin position="422"/>
        <end position="587"/>
    </location>
</feature>
<sequence length="610" mass="66692">MTARLPDQPGLSAAAPDADAAYICIRVVDTLLREDVRACASRGELHGGDAVPAAAAHGFDASQQWLRLAHLGGSPLWIPVTPTRYMQEWRLTRLPLLREDAGALADACSPLHDIDTILAAFAGNLPAEEARPFTAYGDECRAAVEHRKASMAERARWFAQPDSADGHALPAWDQRMLHYDRVAGFLDHPYYPTARAKLGFAASDLAHYAPEFQPAFALNWLAVPRERHHLSGDALPPNWPDFADVGLDPALARSHALVPVHPFVWQHHLDGFLAEAGLDGQVIRAPRAYLRVSPTLSVRSLSLLDAPEWHVKLPLTIRTLGAKNIRTIKPSTIGDGHRIQSLLGDIVRREAGLNGQVLFTDEANGAHVDQRPFLGYILRRYPEQQLAHATVVSVAGLLAETAGGLCVAEELAGRYHGGDLDAWFDAYLALTLQLHLTLWLRYGIALESNQQNSMLVYGDDGLRLLLKDNDAARIDCGTLARRWPALAARLDGLEDQRIGVADALPLAQMFVTITLQLNIAALVEGLAQRRGTNPATGYARVRRHVESVLADLAAAGEDTTVARQVLLDDDRLHLKYLLTAASLVEKAQTGATDVNKFYGKRAPNFLRVPS</sequence>
<dbReference type="PANTHER" id="PTHR34384:SF5">
    <property type="entry name" value="L-2,3-DIAMINOPROPANOATE--CITRATE LIGASE"/>
    <property type="match status" value="1"/>
</dbReference>
<comment type="similarity">
    <text evidence="1">Belongs to the IucA/IucC family.</text>
</comment>
<evidence type="ECO:0000259" key="3">
    <source>
        <dbReference type="Pfam" id="PF06276"/>
    </source>
</evidence>
<organism evidence="4">
    <name type="scientific">Cupriavidus necator</name>
    <name type="common">Alcaligenes eutrophus</name>
    <name type="synonym">Ralstonia eutropha</name>
    <dbReference type="NCBI Taxonomy" id="106590"/>
    <lineage>
        <taxon>Bacteria</taxon>
        <taxon>Pseudomonadati</taxon>
        <taxon>Pseudomonadota</taxon>
        <taxon>Betaproteobacteria</taxon>
        <taxon>Burkholderiales</taxon>
        <taxon>Burkholderiaceae</taxon>
        <taxon>Cupriavidus</taxon>
    </lineage>
</organism>
<dbReference type="InterPro" id="IPR037455">
    <property type="entry name" value="LucA/IucC-like"/>
</dbReference>
<dbReference type="EMBL" id="FMSH01000219">
    <property type="protein sequence ID" value="SCU76332.1"/>
    <property type="molecule type" value="Genomic_DNA"/>
</dbReference>
<dbReference type="Gene3D" id="1.10.510.40">
    <property type="match status" value="1"/>
</dbReference>
<reference evidence="4" key="1">
    <citation type="submission" date="2016-09" db="EMBL/GenBank/DDBJ databases">
        <authorList>
            <person name="Capua I."/>
            <person name="De Benedictis P."/>
            <person name="Joannis T."/>
            <person name="Lombin L.H."/>
            <person name="Cattoli G."/>
        </authorList>
    </citation>
    <scope>NUCLEOTIDE SEQUENCE</scope>
    <source>
        <strain evidence="4">B9</strain>
    </source>
</reference>
<dbReference type="GO" id="GO:0019290">
    <property type="term" value="P:siderophore biosynthetic process"/>
    <property type="evidence" value="ECO:0007669"/>
    <property type="project" value="InterPro"/>
</dbReference>
<dbReference type="Pfam" id="PF06276">
    <property type="entry name" value="FhuF"/>
    <property type="match status" value="1"/>
</dbReference>
<protein>
    <submittedName>
        <fullName evidence="4">Siderophore biosynthesis protein</fullName>
    </submittedName>
</protein>
<name>A0A1K0JME7_CUPNE</name>
<dbReference type="PANTHER" id="PTHR34384">
    <property type="entry name" value="L-2,3-DIAMINOPROPANOATE--CITRATE LIGASE"/>
    <property type="match status" value="1"/>
</dbReference>
<dbReference type="InterPro" id="IPR007310">
    <property type="entry name" value="Aerobactin_biosyn_IucA/IucC_N"/>
</dbReference>
<evidence type="ECO:0000259" key="2">
    <source>
        <dbReference type="Pfam" id="PF04183"/>
    </source>
</evidence>
<dbReference type="Pfam" id="PF04183">
    <property type="entry name" value="IucA_IucC"/>
    <property type="match status" value="1"/>
</dbReference>
<dbReference type="RefSeq" id="WP_340525725.1">
    <property type="nucleotide sequence ID" value="NZ_FMSH01000219.1"/>
</dbReference>
<dbReference type="AlphaFoldDB" id="A0A1K0JME7"/>
<evidence type="ECO:0000256" key="1">
    <source>
        <dbReference type="ARBA" id="ARBA00007832"/>
    </source>
</evidence>
<accession>A0A1K0JME7</accession>
<dbReference type="GO" id="GO:0016881">
    <property type="term" value="F:acid-amino acid ligase activity"/>
    <property type="evidence" value="ECO:0007669"/>
    <property type="project" value="UniProtKB-ARBA"/>
</dbReference>
<gene>
    <name evidence="4" type="ORF">CNECB9_2960003</name>
</gene>